<accession>A0A3P7DVT3</accession>
<evidence type="ECO:0000313" key="2">
    <source>
        <dbReference type="Proteomes" id="UP000270924"/>
    </source>
</evidence>
<keyword evidence="2" id="KW-1185">Reference proteome</keyword>
<dbReference type="Proteomes" id="UP000270924">
    <property type="component" value="Unassembled WGS sequence"/>
</dbReference>
<dbReference type="InParanoid" id="A0A3P7DVT3"/>
<proteinExistence type="predicted"/>
<protein>
    <recommendedName>
        <fullName evidence="3">Syntaxin N-terminal domain-containing protein</fullName>
    </recommendedName>
</protein>
<gene>
    <name evidence="1" type="ORF">WBA_LOCUS4482</name>
</gene>
<evidence type="ECO:0008006" key="3">
    <source>
        <dbReference type="Google" id="ProtNLM"/>
    </source>
</evidence>
<name>A0A3P7DVT3_WUCBA</name>
<dbReference type="EMBL" id="UYWW01001866">
    <property type="protein sequence ID" value="VDM11096.1"/>
    <property type="molecule type" value="Genomic_DNA"/>
</dbReference>
<dbReference type="AlphaFoldDB" id="A0A3P7DVT3"/>
<sequence length="85" mass="9958">MRVESQTKNGTVIFVFQVFCYYLCYCDPENAQKISLIEQIAKSSKRILTIYHRLQKESEYELAKGAKGMEASAEHRVQYFRNITN</sequence>
<reference evidence="1 2" key="1">
    <citation type="submission" date="2018-11" db="EMBL/GenBank/DDBJ databases">
        <authorList>
            <consortium name="Pathogen Informatics"/>
        </authorList>
    </citation>
    <scope>NUCLEOTIDE SEQUENCE [LARGE SCALE GENOMIC DNA]</scope>
</reference>
<organism evidence="1 2">
    <name type="scientific">Wuchereria bancrofti</name>
    <dbReference type="NCBI Taxonomy" id="6293"/>
    <lineage>
        <taxon>Eukaryota</taxon>
        <taxon>Metazoa</taxon>
        <taxon>Ecdysozoa</taxon>
        <taxon>Nematoda</taxon>
        <taxon>Chromadorea</taxon>
        <taxon>Rhabditida</taxon>
        <taxon>Spirurina</taxon>
        <taxon>Spiruromorpha</taxon>
        <taxon>Filarioidea</taxon>
        <taxon>Onchocercidae</taxon>
        <taxon>Wuchereria</taxon>
    </lineage>
</organism>
<evidence type="ECO:0000313" key="1">
    <source>
        <dbReference type="EMBL" id="VDM11096.1"/>
    </source>
</evidence>